<organism evidence="12 13">
    <name type="scientific">Carboxylicivirga sediminis</name>
    <dbReference type="NCBI Taxonomy" id="2006564"/>
    <lineage>
        <taxon>Bacteria</taxon>
        <taxon>Pseudomonadati</taxon>
        <taxon>Bacteroidota</taxon>
        <taxon>Bacteroidia</taxon>
        <taxon>Marinilabiliales</taxon>
        <taxon>Marinilabiliaceae</taxon>
        <taxon>Carboxylicivirga</taxon>
    </lineage>
</organism>
<keyword evidence="2 8" id="KW-0597">Phosphoprotein</keyword>
<dbReference type="GO" id="GO:0000976">
    <property type="term" value="F:transcription cis-regulatory region binding"/>
    <property type="evidence" value="ECO:0007669"/>
    <property type="project" value="TreeGrafter"/>
</dbReference>
<feature type="DNA-binding region" description="OmpR/PhoB-type" evidence="9">
    <location>
        <begin position="130"/>
        <end position="229"/>
    </location>
</feature>
<comment type="caution">
    <text evidence="12">The sequence shown here is derived from an EMBL/GenBank/DDBJ whole genome shotgun (WGS) entry which is preliminary data.</text>
</comment>
<dbReference type="GO" id="GO:0032993">
    <property type="term" value="C:protein-DNA complex"/>
    <property type="evidence" value="ECO:0007669"/>
    <property type="project" value="TreeGrafter"/>
</dbReference>
<dbReference type="FunFam" id="1.10.10.10:FF:000018">
    <property type="entry name" value="DNA-binding response regulator ResD"/>
    <property type="match status" value="1"/>
</dbReference>
<keyword evidence="5 9" id="KW-0238">DNA-binding</keyword>
<keyword evidence="13" id="KW-1185">Reference proteome</keyword>
<feature type="domain" description="OmpR/PhoB-type" evidence="11">
    <location>
        <begin position="130"/>
        <end position="229"/>
    </location>
</feature>
<dbReference type="Gene3D" id="3.40.50.2300">
    <property type="match status" value="1"/>
</dbReference>
<evidence type="ECO:0000256" key="5">
    <source>
        <dbReference type="ARBA" id="ARBA00023125"/>
    </source>
</evidence>
<evidence type="ECO:0000256" key="1">
    <source>
        <dbReference type="ARBA" id="ARBA00013332"/>
    </source>
</evidence>
<comment type="function">
    <text evidence="7">This protein is a positive regulator for the phosphate regulon. Transcription of this operon is positively regulated by PhoB and PhoR when phosphate is limited.</text>
</comment>
<evidence type="ECO:0000256" key="2">
    <source>
        <dbReference type="ARBA" id="ARBA00022553"/>
    </source>
</evidence>
<feature type="domain" description="Response regulatory" evidence="10">
    <location>
        <begin position="4"/>
        <end position="118"/>
    </location>
</feature>
<dbReference type="SMART" id="SM00862">
    <property type="entry name" value="Trans_reg_C"/>
    <property type="match status" value="1"/>
</dbReference>
<keyword evidence="6" id="KW-0804">Transcription</keyword>
<sequence>MMKRILVVEDEPDMQSGIKDNLEFEGYDVDTASDGKEGLQKILTDSFDLVLLDVMLPHISGFDVCKKVRLENNNTPIIFLTAKGEEIDKVIGLESGGDDYLTKPFSLRELLARVKAVLRRTEMQNPSATNHEMQVGRLKVDFSTYTAWVDGEQVKMTSKEFEILQYLLKHKNATISRDSLLDNVWGYDFQPTARTIDNFILKLRHKIEDNPNEPQIIITVHGMGYRLVHS</sequence>
<dbReference type="PANTHER" id="PTHR48111:SF21">
    <property type="entry name" value="DNA-BINDING DUAL MASTER TRANSCRIPTIONAL REGULATOR RPAA"/>
    <property type="match status" value="1"/>
</dbReference>
<dbReference type="Pfam" id="PF00072">
    <property type="entry name" value="Response_reg"/>
    <property type="match status" value="1"/>
</dbReference>
<dbReference type="InterPro" id="IPR001867">
    <property type="entry name" value="OmpR/PhoB-type_DNA-bd"/>
</dbReference>
<dbReference type="Gene3D" id="1.10.10.10">
    <property type="entry name" value="Winged helix-like DNA-binding domain superfamily/Winged helix DNA-binding domain"/>
    <property type="match status" value="1"/>
</dbReference>
<dbReference type="InterPro" id="IPR016032">
    <property type="entry name" value="Sig_transdc_resp-reg_C-effctor"/>
</dbReference>
<dbReference type="SMART" id="SM00448">
    <property type="entry name" value="REC"/>
    <property type="match status" value="1"/>
</dbReference>
<dbReference type="PROSITE" id="PS50110">
    <property type="entry name" value="RESPONSE_REGULATORY"/>
    <property type="match status" value="1"/>
</dbReference>
<dbReference type="Gene3D" id="6.10.250.690">
    <property type="match status" value="1"/>
</dbReference>
<evidence type="ECO:0000256" key="9">
    <source>
        <dbReference type="PROSITE-ProRule" id="PRU01091"/>
    </source>
</evidence>
<protein>
    <recommendedName>
        <fullName evidence="1">Phosphate regulon transcriptional regulatory protein PhoB</fullName>
    </recommendedName>
</protein>
<dbReference type="PANTHER" id="PTHR48111">
    <property type="entry name" value="REGULATOR OF RPOS"/>
    <property type="match status" value="1"/>
</dbReference>
<evidence type="ECO:0000313" key="12">
    <source>
        <dbReference type="EMBL" id="MBR8537881.1"/>
    </source>
</evidence>
<evidence type="ECO:0000256" key="6">
    <source>
        <dbReference type="ARBA" id="ARBA00023163"/>
    </source>
</evidence>
<dbReference type="Pfam" id="PF00486">
    <property type="entry name" value="Trans_reg_C"/>
    <property type="match status" value="1"/>
</dbReference>
<evidence type="ECO:0000256" key="3">
    <source>
        <dbReference type="ARBA" id="ARBA00023012"/>
    </source>
</evidence>
<proteinExistence type="predicted"/>
<dbReference type="InterPro" id="IPR001789">
    <property type="entry name" value="Sig_transdc_resp-reg_receiver"/>
</dbReference>
<dbReference type="GO" id="GO:0005829">
    <property type="term" value="C:cytosol"/>
    <property type="evidence" value="ECO:0007669"/>
    <property type="project" value="TreeGrafter"/>
</dbReference>
<evidence type="ECO:0000256" key="7">
    <source>
        <dbReference type="ARBA" id="ARBA00024735"/>
    </source>
</evidence>
<dbReference type="GO" id="GO:0000156">
    <property type="term" value="F:phosphorelay response regulator activity"/>
    <property type="evidence" value="ECO:0007669"/>
    <property type="project" value="TreeGrafter"/>
</dbReference>
<evidence type="ECO:0000313" key="13">
    <source>
        <dbReference type="Proteomes" id="UP000679220"/>
    </source>
</evidence>
<gene>
    <name evidence="12" type="ORF">KDU71_20080</name>
</gene>
<evidence type="ECO:0000256" key="4">
    <source>
        <dbReference type="ARBA" id="ARBA00023015"/>
    </source>
</evidence>
<feature type="modified residue" description="4-aspartylphosphate" evidence="8">
    <location>
        <position position="53"/>
    </location>
</feature>
<dbReference type="RefSeq" id="WP_212192906.1">
    <property type="nucleotide sequence ID" value="NZ_JAGTAR010000042.1"/>
</dbReference>
<dbReference type="InterPro" id="IPR036388">
    <property type="entry name" value="WH-like_DNA-bd_sf"/>
</dbReference>
<evidence type="ECO:0000256" key="8">
    <source>
        <dbReference type="PROSITE-ProRule" id="PRU00169"/>
    </source>
</evidence>
<dbReference type="PROSITE" id="PS51755">
    <property type="entry name" value="OMPR_PHOB"/>
    <property type="match status" value="1"/>
</dbReference>
<dbReference type="AlphaFoldDB" id="A0A941F6Q0"/>
<dbReference type="CDD" id="cd00383">
    <property type="entry name" value="trans_reg_C"/>
    <property type="match status" value="1"/>
</dbReference>
<dbReference type="InterPro" id="IPR039420">
    <property type="entry name" value="WalR-like"/>
</dbReference>
<dbReference type="EMBL" id="JAGTAR010000042">
    <property type="protein sequence ID" value="MBR8537881.1"/>
    <property type="molecule type" value="Genomic_DNA"/>
</dbReference>
<dbReference type="InterPro" id="IPR011006">
    <property type="entry name" value="CheY-like_superfamily"/>
</dbReference>
<evidence type="ECO:0000259" key="11">
    <source>
        <dbReference type="PROSITE" id="PS51755"/>
    </source>
</evidence>
<dbReference type="GO" id="GO:0006355">
    <property type="term" value="P:regulation of DNA-templated transcription"/>
    <property type="evidence" value="ECO:0007669"/>
    <property type="project" value="InterPro"/>
</dbReference>
<dbReference type="SUPFAM" id="SSF52172">
    <property type="entry name" value="CheY-like"/>
    <property type="match status" value="1"/>
</dbReference>
<keyword evidence="4" id="KW-0805">Transcription regulation</keyword>
<evidence type="ECO:0000259" key="10">
    <source>
        <dbReference type="PROSITE" id="PS50110"/>
    </source>
</evidence>
<name>A0A941F6Q0_9BACT</name>
<reference evidence="12" key="1">
    <citation type="journal article" date="2018" name="Int. J. Syst. Evol. Microbiol.">
        <title>Carboxylicivirga sediminis sp. nov., isolated from coastal sediment.</title>
        <authorList>
            <person name="Wang F.Q."/>
            <person name="Ren L.H."/>
            <person name="Zou R.J."/>
            <person name="Sun Y.Z."/>
            <person name="Liu X.J."/>
            <person name="Jiang F."/>
            <person name="Liu L.J."/>
        </authorList>
    </citation>
    <scope>NUCLEOTIDE SEQUENCE</scope>
    <source>
        <strain evidence="12">JR1</strain>
    </source>
</reference>
<keyword evidence="3" id="KW-0902">Two-component regulatory system</keyword>
<dbReference type="SUPFAM" id="SSF46894">
    <property type="entry name" value="C-terminal effector domain of the bipartite response regulators"/>
    <property type="match status" value="1"/>
</dbReference>
<dbReference type="FunFam" id="3.40.50.2300:FF:000001">
    <property type="entry name" value="DNA-binding response regulator PhoB"/>
    <property type="match status" value="1"/>
</dbReference>
<reference evidence="12" key="2">
    <citation type="submission" date="2021-04" db="EMBL/GenBank/DDBJ databases">
        <authorList>
            <person name="Zhang T."/>
            <person name="Zhang Y."/>
            <person name="Lu D."/>
            <person name="Zuo D."/>
            <person name="Du Z."/>
        </authorList>
    </citation>
    <scope>NUCLEOTIDE SEQUENCE</scope>
    <source>
        <strain evidence="12">JR1</strain>
    </source>
</reference>
<dbReference type="Proteomes" id="UP000679220">
    <property type="component" value="Unassembled WGS sequence"/>
</dbReference>
<accession>A0A941F6Q0</accession>